<comment type="catalytic activity">
    <reaction evidence="16">
        <text>IDP + H2O = IMP + phosphate + H(+)</text>
        <dbReference type="Rhea" id="RHEA:35207"/>
        <dbReference type="ChEBI" id="CHEBI:15377"/>
        <dbReference type="ChEBI" id="CHEBI:15378"/>
        <dbReference type="ChEBI" id="CHEBI:43474"/>
        <dbReference type="ChEBI" id="CHEBI:58053"/>
        <dbReference type="ChEBI" id="CHEBI:58280"/>
        <dbReference type="EC" id="3.6.1.64"/>
    </reaction>
    <physiologicalReaction direction="left-to-right" evidence="16">
        <dbReference type="Rhea" id="RHEA:35208"/>
    </physiologicalReaction>
</comment>
<keyword evidence="4" id="KW-0378">Hydrolase</keyword>
<dbReference type="Pfam" id="PF22327">
    <property type="entry name" value="Nudt16-like"/>
    <property type="match status" value="1"/>
</dbReference>
<dbReference type="EMBL" id="JAFNEN010000549">
    <property type="protein sequence ID" value="KAG8180794.1"/>
    <property type="molecule type" value="Genomic_DNA"/>
</dbReference>
<dbReference type="EC" id="3.6.1.64" evidence="9"/>
<comment type="cofactor">
    <cofactor evidence="1">
        <name>Co(2+)</name>
        <dbReference type="ChEBI" id="CHEBI:48828"/>
    </cofactor>
</comment>
<name>A0AAV6U9C0_9ARAC</name>
<evidence type="ECO:0000313" key="19">
    <source>
        <dbReference type="EMBL" id="KAG8180794.1"/>
    </source>
</evidence>
<dbReference type="InterPro" id="IPR015797">
    <property type="entry name" value="NUDIX_hydrolase-like_dom_sf"/>
</dbReference>
<dbReference type="GO" id="GO:1990003">
    <property type="term" value="F:IDP phosphatase activity"/>
    <property type="evidence" value="ECO:0007669"/>
    <property type="project" value="UniProtKB-EC"/>
</dbReference>
<evidence type="ECO:0000256" key="8">
    <source>
        <dbReference type="ARBA" id="ARBA00038173"/>
    </source>
</evidence>
<evidence type="ECO:0000256" key="13">
    <source>
        <dbReference type="ARBA" id="ARBA00042015"/>
    </source>
</evidence>
<keyword evidence="7" id="KW-0539">Nucleus</keyword>
<dbReference type="GO" id="GO:0016077">
    <property type="term" value="P:sno(s)RNA catabolic process"/>
    <property type="evidence" value="ECO:0007669"/>
    <property type="project" value="TreeGrafter"/>
</dbReference>
<keyword evidence="6" id="KW-0546">Nucleotide metabolism</keyword>
<evidence type="ECO:0000256" key="6">
    <source>
        <dbReference type="ARBA" id="ARBA00023080"/>
    </source>
</evidence>
<dbReference type="GO" id="GO:1990174">
    <property type="term" value="F:phosphodiesterase decapping endonuclease activity"/>
    <property type="evidence" value="ECO:0007669"/>
    <property type="project" value="TreeGrafter"/>
</dbReference>
<keyword evidence="5" id="KW-0694">RNA-binding</keyword>
<evidence type="ECO:0000256" key="12">
    <source>
        <dbReference type="ARBA" id="ARBA00041656"/>
    </source>
</evidence>
<evidence type="ECO:0000256" key="9">
    <source>
        <dbReference type="ARBA" id="ARBA00038899"/>
    </source>
</evidence>
<evidence type="ECO:0000256" key="5">
    <source>
        <dbReference type="ARBA" id="ARBA00022884"/>
    </source>
</evidence>
<dbReference type="AlphaFoldDB" id="A0AAV6U9C0"/>
<accession>A0AAV6U9C0</accession>
<comment type="catalytic activity">
    <reaction evidence="17">
        <text>dIDP + H2O = dIMP + phosphate + H(+)</text>
        <dbReference type="Rhea" id="RHEA:35211"/>
        <dbReference type="ChEBI" id="CHEBI:15377"/>
        <dbReference type="ChEBI" id="CHEBI:15378"/>
        <dbReference type="ChEBI" id="CHEBI:43474"/>
        <dbReference type="ChEBI" id="CHEBI:61194"/>
        <dbReference type="ChEBI" id="CHEBI:62286"/>
        <dbReference type="EC" id="3.6.1.64"/>
    </reaction>
    <physiologicalReaction direction="left-to-right" evidence="17">
        <dbReference type="Rhea" id="RHEA:35212"/>
    </physiologicalReaction>
</comment>
<evidence type="ECO:0000259" key="18">
    <source>
        <dbReference type="PROSITE" id="PS51462"/>
    </source>
</evidence>
<keyword evidence="20" id="KW-1185">Reference proteome</keyword>
<dbReference type="PANTHER" id="PTHR31699:SF1">
    <property type="entry name" value="U8 SNORNA-DECAPPING ENZYME"/>
    <property type="match status" value="1"/>
</dbReference>
<evidence type="ECO:0000256" key="16">
    <source>
        <dbReference type="ARBA" id="ARBA00047875"/>
    </source>
</evidence>
<dbReference type="GO" id="GO:0005654">
    <property type="term" value="C:nucleoplasm"/>
    <property type="evidence" value="ECO:0007669"/>
    <property type="project" value="UniProtKB-SubCell"/>
</dbReference>
<dbReference type="SUPFAM" id="SSF55811">
    <property type="entry name" value="Nudix"/>
    <property type="match status" value="1"/>
</dbReference>
<reference evidence="19 20" key="1">
    <citation type="journal article" date="2022" name="Nat. Ecol. Evol.">
        <title>A masculinizing supergene underlies an exaggerated male reproductive morph in a spider.</title>
        <authorList>
            <person name="Hendrickx F."/>
            <person name="De Corte Z."/>
            <person name="Sonet G."/>
            <person name="Van Belleghem S.M."/>
            <person name="Kostlbacher S."/>
            <person name="Vangestel C."/>
        </authorList>
    </citation>
    <scope>NUCLEOTIDE SEQUENCE [LARGE SCALE GENOMIC DNA]</scope>
    <source>
        <strain evidence="19">W744_W776</strain>
    </source>
</reference>
<evidence type="ECO:0000256" key="2">
    <source>
        <dbReference type="ARBA" id="ARBA00004604"/>
    </source>
</evidence>
<dbReference type="GO" id="GO:0030515">
    <property type="term" value="F:snoRNA binding"/>
    <property type="evidence" value="ECO:0007669"/>
    <property type="project" value="TreeGrafter"/>
</dbReference>
<gene>
    <name evidence="19" type="ORF">JTE90_012973</name>
</gene>
<evidence type="ECO:0000256" key="1">
    <source>
        <dbReference type="ARBA" id="ARBA00001941"/>
    </source>
</evidence>
<dbReference type="Gene3D" id="3.90.79.10">
    <property type="entry name" value="Nucleoside Triphosphate Pyrophosphohydrolase"/>
    <property type="match status" value="1"/>
</dbReference>
<evidence type="ECO:0000256" key="15">
    <source>
        <dbReference type="ARBA" id="ARBA00047661"/>
    </source>
</evidence>
<comment type="catalytic activity">
    <reaction evidence="15">
        <text>a 5'-end (N(7)-methyl 5'-triphosphoguanosine)-ribonucleoside in mRNA + H2O = N(7)-methyl-GDP + a 5'-end phospho-ribonucleoside in mRNA + 2 H(+)</text>
        <dbReference type="Rhea" id="RHEA:67484"/>
        <dbReference type="Rhea" id="RHEA-COMP:15692"/>
        <dbReference type="Rhea" id="RHEA-COMP:17167"/>
        <dbReference type="ChEBI" id="CHEBI:15377"/>
        <dbReference type="ChEBI" id="CHEBI:15378"/>
        <dbReference type="ChEBI" id="CHEBI:63714"/>
        <dbReference type="ChEBI" id="CHEBI:138282"/>
        <dbReference type="ChEBI" id="CHEBI:156461"/>
        <dbReference type="EC" id="3.6.1.62"/>
    </reaction>
    <physiologicalReaction direction="left-to-right" evidence="15">
        <dbReference type="Rhea" id="RHEA:67485"/>
    </physiologicalReaction>
</comment>
<dbReference type="PROSITE" id="PS51462">
    <property type="entry name" value="NUDIX"/>
    <property type="match status" value="1"/>
</dbReference>
<dbReference type="GO" id="GO:0005730">
    <property type="term" value="C:nucleolus"/>
    <property type="evidence" value="ECO:0007669"/>
    <property type="project" value="UniProtKB-SubCell"/>
</dbReference>
<evidence type="ECO:0000256" key="10">
    <source>
        <dbReference type="ARBA" id="ARBA00039871"/>
    </source>
</evidence>
<dbReference type="PROSITE" id="PS00893">
    <property type="entry name" value="NUDIX_BOX"/>
    <property type="match status" value="1"/>
</dbReference>
<dbReference type="GO" id="GO:0140933">
    <property type="term" value="F:5'-(N(7)-methylguanosine 5'-triphospho)-[mRNA] hydrolase activity"/>
    <property type="evidence" value="ECO:0007669"/>
    <property type="project" value="UniProtKB-EC"/>
</dbReference>
<dbReference type="GO" id="GO:0006402">
    <property type="term" value="P:mRNA catabolic process"/>
    <property type="evidence" value="ECO:0007669"/>
    <property type="project" value="TreeGrafter"/>
</dbReference>
<comment type="caution">
    <text evidence="19">The sequence shown here is derived from an EMBL/GenBank/DDBJ whole genome shotgun (WGS) entry which is preliminary data.</text>
</comment>
<sequence length="203" mass="23154">MDFSCILVEKRKFELIEFKNALNLPEYSHAAHCCIYSRTSTQFKKYKSPALVSMQMRFDGRLGFPGGKVGKGEDVLDAVNRELQEEINLNPKYSLKEENYLFTHTDSSRKTCFHFYSKEVSKADFEAIEKDTLQAEDYGIETMGIIRVPLFTIKDGFRGFPAFLTNTFAGNSKSQLLGFLLHFNLITSEEIVTAVKSSKNPLF</sequence>
<proteinExistence type="inferred from homology"/>
<evidence type="ECO:0000256" key="14">
    <source>
        <dbReference type="ARBA" id="ARBA00043162"/>
    </source>
</evidence>
<comment type="subcellular location">
    <subcellularLocation>
        <location evidence="2">Nucleus</location>
        <location evidence="2">Nucleolus</location>
    </subcellularLocation>
    <subcellularLocation>
        <location evidence="3">Nucleus</location>
        <location evidence="3">Nucleoplasm</location>
    </subcellularLocation>
</comment>
<dbReference type="InterPro" id="IPR000086">
    <property type="entry name" value="NUDIX_hydrolase_dom"/>
</dbReference>
<evidence type="ECO:0000256" key="3">
    <source>
        <dbReference type="ARBA" id="ARBA00004642"/>
    </source>
</evidence>
<protein>
    <recommendedName>
        <fullName evidence="10">U8 snoRNA-decapping enzyme</fullName>
        <ecNumber evidence="9">3.6.1.64</ecNumber>
    </recommendedName>
    <alternativeName>
        <fullName evidence="13">IDP phosphatase</fullName>
    </alternativeName>
    <alternativeName>
        <fullName evidence="11">Inosine diphosphate phosphatase</fullName>
    </alternativeName>
    <alternativeName>
        <fullName evidence="12">Nucleoside diphosphate-linked moiety X motif 16</fullName>
    </alternativeName>
    <alternativeName>
        <fullName evidence="14">m7GpppN-mRNA hydrolase</fullName>
    </alternativeName>
</protein>
<comment type="similarity">
    <text evidence="8">Belongs to the Nudix hydrolase family. NUDT16 subfamily.</text>
</comment>
<dbReference type="PANTHER" id="PTHR31699">
    <property type="entry name" value="NUDIX T16 FAMILY MEMBER"/>
    <property type="match status" value="1"/>
</dbReference>
<evidence type="ECO:0000256" key="17">
    <source>
        <dbReference type="ARBA" id="ARBA00048945"/>
    </source>
</evidence>
<dbReference type="Proteomes" id="UP000827092">
    <property type="component" value="Unassembled WGS sequence"/>
</dbReference>
<organism evidence="19 20">
    <name type="scientific">Oedothorax gibbosus</name>
    <dbReference type="NCBI Taxonomy" id="931172"/>
    <lineage>
        <taxon>Eukaryota</taxon>
        <taxon>Metazoa</taxon>
        <taxon>Ecdysozoa</taxon>
        <taxon>Arthropoda</taxon>
        <taxon>Chelicerata</taxon>
        <taxon>Arachnida</taxon>
        <taxon>Araneae</taxon>
        <taxon>Araneomorphae</taxon>
        <taxon>Entelegynae</taxon>
        <taxon>Araneoidea</taxon>
        <taxon>Linyphiidae</taxon>
        <taxon>Erigoninae</taxon>
        <taxon>Oedothorax</taxon>
    </lineage>
</organism>
<evidence type="ECO:0000256" key="4">
    <source>
        <dbReference type="ARBA" id="ARBA00022801"/>
    </source>
</evidence>
<evidence type="ECO:0000313" key="20">
    <source>
        <dbReference type="Proteomes" id="UP000827092"/>
    </source>
</evidence>
<feature type="domain" description="Nudix hydrolase" evidence="18">
    <location>
        <begin position="26"/>
        <end position="170"/>
    </location>
</feature>
<dbReference type="InterPro" id="IPR054754">
    <property type="entry name" value="NudT16"/>
</dbReference>
<dbReference type="GO" id="GO:0009117">
    <property type="term" value="P:nucleotide metabolic process"/>
    <property type="evidence" value="ECO:0007669"/>
    <property type="project" value="UniProtKB-KW"/>
</dbReference>
<evidence type="ECO:0000256" key="7">
    <source>
        <dbReference type="ARBA" id="ARBA00023242"/>
    </source>
</evidence>
<dbReference type="InterPro" id="IPR020084">
    <property type="entry name" value="NUDIX_hydrolase_CS"/>
</dbReference>
<evidence type="ECO:0000256" key="11">
    <source>
        <dbReference type="ARBA" id="ARBA00041450"/>
    </source>
</evidence>